<dbReference type="EMBL" id="CM032185">
    <property type="protein sequence ID" value="KAG7092408.1"/>
    <property type="molecule type" value="Genomic_DNA"/>
</dbReference>
<evidence type="ECO:0000313" key="3">
    <source>
        <dbReference type="Proteomes" id="UP001049176"/>
    </source>
</evidence>
<dbReference type="AlphaFoldDB" id="A0A9P7RZL4"/>
<feature type="compositionally biased region" description="Acidic residues" evidence="1">
    <location>
        <begin position="163"/>
        <end position="173"/>
    </location>
</feature>
<gene>
    <name evidence="2" type="ORF">E1B28_008765</name>
</gene>
<dbReference type="RefSeq" id="XP_043008878.1">
    <property type="nucleotide sequence ID" value="XM_043153594.1"/>
</dbReference>
<dbReference type="KEGG" id="more:E1B28_008765"/>
<feature type="compositionally biased region" description="Polar residues" evidence="1">
    <location>
        <begin position="1"/>
        <end position="16"/>
    </location>
</feature>
<evidence type="ECO:0000313" key="2">
    <source>
        <dbReference type="EMBL" id="KAG7092408.1"/>
    </source>
</evidence>
<keyword evidence="3" id="KW-1185">Reference proteome</keyword>
<feature type="region of interest" description="Disordered" evidence="1">
    <location>
        <begin position="1"/>
        <end position="26"/>
    </location>
</feature>
<name>A0A9P7RZL4_9AGAR</name>
<feature type="region of interest" description="Disordered" evidence="1">
    <location>
        <begin position="59"/>
        <end position="95"/>
    </location>
</feature>
<reference evidence="2" key="1">
    <citation type="journal article" date="2021" name="Genome Biol. Evol.">
        <title>The assembled and annotated genome of the fairy-ring fungus Marasmius oreades.</title>
        <authorList>
            <person name="Hiltunen M."/>
            <person name="Ament-Velasquez S.L."/>
            <person name="Johannesson H."/>
        </authorList>
    </citation>
    <scope>NUCLEOTIDE SEQUENCE</scope>
    <source>
        <strain evidence="2">03SP1</strain>
    </source>
</reference>
<feature type="compositionally biased region" description="Low complexity" evidence="1">
    <location>
        <begin position="83"/>
        <end position="95"/>
    </location>
</feature>
<comment type="caution">
    <text evidence="2">The sequence shown here is derived from an EMBL/GenBank/DDBJ whole genome shotgun (WGS) entry which is preliminary data.</text>
</comment>
<feature type="compositionally biased region" description="Acidic residues" evidence="1">
    <location>
        <begin position="63"/>
        <end position="82"/>
    </location>
</feature>
<feature type="region of interest" description="Disordered" evidence="1">
    <location>
        <begin position="150"/>
        <end position="184"/>
    </location>
</feature>
<protein>
    <submittedName>
        <fullName evidence="2">Uncharacterized protein</fullName>
    </submittedName>
</protein>
<dbReference type="Proteomes" id="UP001049176">
    <property type="component" value="Chromosome 5"/>
</dbReference>
<accession>A0A9P7RZL4</accession>
<evidence type="ECO:0000256" key="1">
    <source>
        <dbReference type="SAM" id="MobiDB-lite"/>
    </source>
</evidence>
<organism evidence="2 3">
    <name type="scientific">Marasmius oreades</name>
    <name type="common">fairy-ring Marasmius</name>
    <dbReference type="NCBI Taxonomy" id="181124"/>
    <lineage>
        <taxon>Eukaryota</taxon>
        <taxon>Fungi</taxon>
        <taxon>Dikarya</taxon>
        <taxon>Basidiomycota</taxon>
        <taxon>Agaricomycotina</taxon>
        <taxon>Agaricomycetes</taxon>
        <taxon>Agaricomycetidae</taxon>
        <taxon>Agaricales</taxon>
        <taxon>Marasmiineae</taxon>
        <taxon>Marasmiaceae</taxon>
        <taxon>Marasmius</taxon>
    </lineage>
</organism>
<dbReference type="OrthoDB" id="3263748at2759"/>
<dbReference type="GeneID" id="66077841"/>
<sequence length="236" mass="25733">MLHALTTPSLTQSEPTLSRDACEGDVEDEEVITDSFMFPDAENLVEAGDTSEAQWLDSLLETLGDDDDSDANSLPADDDEDQPLSPLLSPMSSSDDLTSSAYCISSISAPYPYPYPVPYPPFHPPLVHSCADSLETSLFASSYDNPFPYCDEDDVADLPVPDSIEDTSDDESDTPLTPSLGHSSSSLDFIEQATVSSPDERISLGRTVPGLFINTPDSCFYPHPEDFHLPYVYQEC</sequence>
<proteinExistence type="predicted"/>